<evidence type="ECO:0000313" key="2">
    <source>
        <dbReference type="Proteomes" id="UP000320055"/>
    </source>
</evidence>
<sequence>MDNLKLNITTAGNTWNPTLLAIQAKNYKITLYLVVDEDGNEKSEYEAEKDGRRFSATSPAELLGLIAMWEVRGDNWQYNHKTEPNLNEELAELAITYDQDGNIVEY</sequence>
<dbReference type="AlphaFoldDB" id="A0A563W0T0"/>
<evidence type="ECO:0000313" key="1">
    <source>
        <dbReference type="EMBL" id="VEP17227.1"/>
    </source>
</evidence>
<dbReference type="EMBL" id="CAACVJ010000523">
    <property type="protein sequence ID" value="VEP17227.1"/>
    <property type="molecule type" value="Genomic_DNA"/>
</dbReference>
<dbReference type="OrthoDB" id="9155696at2"/>
<protein>
    <submittedName>
        <fullName evidence="1">Uncharacterized protein</fullName>
    </submittedName>
</protein>
<accession>A0A563W0T0</accession>
<dbReference type="RefSeq" id="WP_144866916.1">
    <property type="nucleotide sequence ID" value="NZ_LR213816.1"/>
</dbReference>
<organism evidence="1 2">
    <name type="scientific">Hyella patelloides LEGE 07179</name>
    <dbReference type="NCBI Taxonomy" id="945734"/>
    <lineage>
        <taxon>Bacteria</taxon>
        <taxon>Bacillati</taxon>
        <taxon>Cyanobacteriota</taxon>
        <taxon>Cyanophyceae</taxon>
        <taxon>Pleurocapsales</taxon>
        <taxon>Hyellaceae</taxon>
        <taxon>Hyella</taxon>
    </lineage>
</organism>
<reference evidence="1 2" key="1">
    <citation type="submission" date="2019-01" db="EMBL/GenBank/DDBJ databases">
        <authorList>
            <person name="Brito A."/>
        </authorList>
    </citation>
    <scope>NUCLEOTIDE SEQUENCE [LARGE SCALE GENOMIC DNA]</scope>
    <source>
        <strain evidence="1">1</strain>
    </source>
</reference>
<keyword evidence="2" id="KW-1185">Reference proteome</keyword>
<name>A0A563W0T0_9CYAN</name>
<dbReference type="Proteomes" id="UP000320055">
    <property type="component" value="Unassembled WGS sequence"/>
</dbReference>
<proteinExistence type="predicted"/>
<gene>
    <name evidence="1" type="ORF">H1P_570027</name>
</gene>